<dbReference type="GO" id="GO:0005886">
    <property type="term" value="C:plasma membrane"/>
    <property type="evidence" value="ECO:0007669"/>
    <property type="project" value="TreeGrafter"/>
</dbReference>
<feature type="transmembrane region" description="Helical" evidence="5">
    <location>
        <begin position="187"/>
        <end position="209"/>
    </location>
</feature>
<feature type="transmembrane region" description="Helical" evidence="5">
    <location>
        <begin position="215"/>
        <end position="237"/>
    </location>
</feature>
<keyword evidence="8" id="KW-1185">Reference proteome</keyword>
<feature type="transmembrane region" description="Helical" evidence="5">
    <location>
        <begin position="38"/>
        <end position="59"/>
    </location>
</feature>
<feature type="transmembrane region" description="Helical" evidence="5">
    <location>
        <begin position="249"/>
        <end position="276"/>
    </location>
</feature>
<dbReference type="GO" id="GO:0017004">
    <property type="term" value="P:cytochrome complex assembly"/>
    <property type="evidence" value="ECO:0007669"/>
    <property type="project" value="InterPro"/>
</dbReference>
<evidence type="ECO:0000313" key="7">
    <source>
        <dbReference type="EMBL" id="GIN60265.1"/>
    </source>
</evidence>
<evidence type="ECO:0000259" key="6">
    <source>
        <dbReference type="Pfam" id="PF01578"/>
    </source>
</evidence>
<dbReference type="EMBL" id="BORC01000001">
    <property type="protein sequence ID" value="GIN60265.1"/>
    <property type="molecule type" value="Genomic_DNA"/>
</dbReference>
<dbReference type="PANTHER" id="PTHR30071:SF15">
    <property type="entry name" value="PROTEIN HEMX"/>
    <property type="match status" value="1"/>
</dbReference>
<dbReference type="AlphaFoldDB" id="A0A919WE86"/>
<feature type="domain" description="Cytochrome c assembly protein" evidence="6">
    <location>
        <begin position="69"/>
        <end position="268"/>
    </location>
</feature>
<proteinExistence type="predicted"/>
<evidence type="ECO:0000256" key="5">
    <source>
        <dbReference type="SAM" id="Phobius"/>
    </source>
</evidence>
<evidence type="ECO:0000313" key="8">
    <source>
        <dbReference type="Proteomes" id="UP000682111"/>
    </source>
</evidence>
<dbReference type="InterPro" id="IPR002541">
    <property type="entry name" value="Cyt_c_assembly"/>
</dbReference>
<name>A0A919WE86_9BACI</name>
<sequence>MIEVYMTRLHEFTIILYALSILLYFIDFLYSSRKANQVAFWLLAFVWLLQSAFLCIYMVNTGRFPVLTIFEGLYFYVWVLITLSLGINRLLKVDFIVFFTNVIGFAIMVIHTFAPIQYESEIMVQQLSSELLFIHITMAILSYGAFSISAVFSLLYLLQYNLLKRKKWGARLIRISDLSKLEHMSHILNVIGVPMLLLSLILGLQWAYIKLPEMIWYDAKVIGSFIVLVVYGISLYLRVGKEFQGKSLALWNLASFLIILINFFLFGQLSSFHLWYT</sequence>
<feature type="transmembrane region" description="Helical" evidence="5">
    <location>
        <begin position="12"/>
        <end position="31"/>
    </location>
</feature>
<evidence type="ECO:0000256" key="3">
    <source>
        <dbReference type="ARBA" id="ARBA00022989"/>
    </source>
</evidence>
<gene>
    <name evidence="7" type="primary">hemX</name>
    <name evidence="7" type="ORF">J27TS8_02580</name>
</gene>
<dbReference type="RefSeq" id="WP_095307522.1">
    <property type="nucleotide sequence ID" value="NZ_BORC01000001.1"/>
</dbReference>
<evidence type="ECO:0000256" key="2">
    <source>
        <dbReference type="ARBA" id="ARBA00022692"/>
    </source>
</evidence>
<keyword evidence="3 5" id="KW-1133">Transmembrane helix</keyword>
<dbReference type="PANTHER" id="PTHR30071">
    <property type="entry name" value="HEME EXPORTER PROTEIN C"/>
    <property type="match status" value="1"/>
</dbReference>
<organism evidence="7 8">
    <name type="scientific">Robertmurraya siralis</name>
    <dbReference type="NCBI Taxonomy" id="77777"/>
    <lineage>
        <taxon>Bacteria</taxon>
        <taxon>Bacillati</taxon>
        <taxon>Bacillota</taxon>
        <taxon>Bacilli</taxon>
        <taxon>Bacillales</taxon>
        <taxon>Bacillaceae</taxon>
        <taxon>Robertmurraya</taxon>
    </lineage>
</organism>
<keyword evidence="2 5" id="KW-0812">Transmembrane</keyword>
<dbReference type="OrthoDB" id="2417400at2"/>
<feature type="transmembrane region" description="Helical" evidence="5">
    <location>
        <begin position="65"/>
        <end position="83"/>
    </location>
</feature>
<evidence type="ECO:0000256" key="1">
    <source>
        <dbReference type="ARBA" id="ARBA00004141"/>
    </source>
</evidence>
<comment type="subcellular location">
    <subcellularLocation>
        <location evidence="1">Membrane</location>
        <topology evidence="1">Multi-pass membrane protein</topology>
    </subcellularLocation>
</comment>
<accession>A0A919WE86</accession>
<dbReference type="InterPro" id="IPR045062">
    <property type="entry name" value="Cyt_c_biogenesis_CcsA/CcmC"/>
</dbReference>
<protein>
    <submittedName>
        <fullName evidence="7">Protein HemX</fullName>
    </submittedName>
</protein>
<reference evidence="7" key="1">
    <citation type="submission" date="2021-03" db="EMBL/GenBank/DDBJ databases">
        <title>Antimicrobial resistance genes in bacteria isolated from Japanese honey, and their potential for conferring macrolide and lincosamide resistance in the American foulbrood pathogen Paenibacillus larvae.</title>
        <authorList>
            <person name="Okamoto M."/>
            <person name="Kumagai M."/>
            <person name="Kanamori H."/>
            <person name="Takamatsu D."/>
        </authorList>
    </citation>
    <scope>NUCLEOTIDE SEQUENCE</scope>
    <source>
        <strain evidence="7">J27TS8</strain>
    </source>
</reference>
<keyword evidence="4 5" id="KW-0472">Membrane</keyword>
<dbReference type="GO" id="GO:0020037">
    <property type="term" value="F:heme binding"/>
    <property type="evidence" value="ECO:0007669"/>
    <property type="project" value="InterPro"/>
</dbReference>
<dbReference type="Pfam" id="PF01578">
    <property type="entry name" value="Cytochrom_C_asm"/>
    <property type="match status" value="1"/>
</dbReference>
<feature type="transmembrane region" description="Helical" evidence="5">
    <location>
        <begin position="95"/>
        <end position="114"/>
    </location>
</feature>
<comment type="caution">
    <text evidence="7">The sequence shown here is derived from an EMBL/GenBank/DDBJ whole genome shotgun (WGS) entry which is preliminary data.</text>
</comment>
<dbReference type="Proteomes" id="UP000682111">
    <property type="component" value="Unassembled WGS sequence"/>
</dbReference>
<evidence type="ECO:0000256" key="4">
    <source>
        <dbReference type="ARBA" id="ARBA00023136"/>
    </source>
</evidence>
<feature type="transmembrane region" description="Helical" evidence="5">
    <location>
        <begin position="134"/>
        <end position="158"/>
    </location>
</feature>